<protein>
    <submittedName>
        <fullName evidence="2">Uncharacterized protein</fullName>
    </submittedName>
</protein>
<dbReference type="Proteomes" id="UP000827986">
    <property type="component" value="Unassembled WGS sequence"/>
</dbReference>
<dbReference type="AlphaFoldDB" id="A0A9D3XQL8"/>
<proteinExistence type="predicted"/>
<comment type="caution">
    <text evidence="2">The sequence shown here is derived from an EMBL/GenBank/DDBJ whole genome shotgun (WGS) entry which is preliminary data.</text>
</comment>
<feature type="compositionally biased region" description="Basic and acidic residues" evidence="1">
    <location>
        <begin position="31"/>
        <end position="60"/>
    </location>
</feature>
<evidence type="ECO:0000313" key="2">
    <source>
        <dbReference type="EMBL" id="KAH1183593.1"/>
    </source>
</evidence>
<keyword evidence="3" id="KW-1185">Reference proteome</keyword>
<organism evidence="2 3">
    <name type="scientific">Mauremys mutica</name>
    <name type="common">yellowpond turtle</name>
    <dbReference type="NCBI Taxonomy" id="74926"/>
    <lineage>
        <taxon>Eukaryota</taxon>
        <taxon>Metazoa</taxon>
        <taxon>Chordata</taxon>
        <taxon>Craniata</taxon>
        <taxon>Vertebrata</taxon>
        <taxon>Euteleostomi</taxon>
        <taxon>Archelosauria</taxon>
        <taxon>Testudinata</taxon>
        <taxon>Testudines</taxon>
        <taxon>Cryptodira</taxon>
        <taxon>Durocryptodira</taxon>
        <taxon>Testudinoidea</taxon>
        <taxon>Geoemydidae</taxon>
        <taxon>Geoemydinae</taxon>
        <taxon>Mauremys</taxon>
    </lineage>
</organism>
<dbReference type="EMBL" id="JAHDVG010000465">
    <property type="protein sequence ID" value="KAH1183593.1"/>
    <property type="molecule type" value="Genomic_DNA"/>
</dbReference>
<name>A0A9D3XQL8_9SAUR</name>
<reference evidence="2" key="1">
    <citation type="submission" date="2021-09" db="EMBL/GenBank/DDBJ databases">
        <title>The genome of Mauremys mutica provides insights into the evolution of semi-aquatic lifestyle.</title>
        <authorList>
            <person name="Gong S."/>
            <person name="Gao Y."/>
        </authorList>
    </citation>
    <scope>NUCLEOTIDE SEQUENCE</scope>
    <source>
        <strain evidence="2">MM-2020</strain>
        <tissue evidence="2">Muscle</tissue>
    </source>
</reference>
<feature type="region of interest" description="Disordered" evidence="1">
    <location>
        <begin position="20"/>
        <end position="60"/>
    </location>
</feature>
<evidence type="ECO:0000313" key="3">
    <source>
        <dbReference type="Proteomes" id="UP000827986"/>
    </source>
</evidence>
<sequence length="101" mass="11228">MCLKLKGKSLTVSSWLLLGHWPREGSTGSSSERRAGDGHRNMRCGKEQREVGARKGEERTWTDEKRKLHVFQTCSGGFQAGLSTKLVVPNPQTKTVTSDQI</sequence>
<accession>A0A9D3XQL8</accession>
<gene>
    <name evidence="2" type="ORF">KIL84_014209</name>
</gene>
<evidence type="ECO:0000256" key="1">
    <source>
        <dbReference type="SAM" id="MobiDB-lite"/>
    </source>
</evidence>